<reference evidence="1" key="1">
    <citation type="submission" date="2018-06" db="EMBL/GenBank/DDBJ databases">
        <authorList>
            <person name="Zhirakovskaya E."/>
        </authorList>
    </citation>
    <scope>NUCLEOTIDE SEQUENCE</scope>
</reference>
<dbReference type="SUPFAM" id="SSF53448">
    <property type="entry name" value="Nucleotide-diphospho-sugar transferases"/>
    <property type="match status" value="1"/>
</dbReference>
<dbReference type="Pfam" id="PF02348">
    <property type="entry name" value="CTP_transf_3"/>
    <property type="match status" value="1"/>
</dbReference>
<dbReference type="GO" id="GO:0016779">
    <property type="term" value="F:nucleotidyltransferase activity"/>
    <property type="evidence" value="ECO:0007669"/>
    <property type="project" value="UniProtKB-KW"/>
</dbReference>
<keyword evidence="1" id="KW-0808">Transferase</keyword>
<dbReference type="EMBL" id="UOFG01000199">
    <property type="protein sequence ID" value="VAW63379.1"/>
    <property type="molecule type" value="Genomic_DNA"/>
</dbReference>
<dbReference type="AlphaFoldDB" id="A0A3B0XN98"/>
<dbReference type="PANTHER" id="PTHR42866:SF1">
    <property type="entry name" value="SPORE COAT POLYSACCHARIDE BIOSYNTHESIS PROTEIN SPSF"/>
    <property type="match status" value="1"/>
</dbReference>
<accession>A0A3B0XN98</accession>
<name>A0A3B0XN98_9ZZZZ</name>
<protein>
    <submittedName>
        <fullName evidence="1">Cytidylyltransferase</fullName>
    </submittedName>
</protein>
<evidence type="ECO:0000313" key="1">
    <source>
        <dbReference type="EMBL" id="VAW63379.1"/>
    </source>
</evidence>
<gene>
    <name evidence="1" type="ORF">MNBD_GAMMA11-1569</name>
</gene>
<dbReference type="Gene3D" id="3.90.550.10">
    <property type="entry name" value="Spore Coat Polysaccharide Biosynthesis Protein SpsA, Chain A"/>
    <property type="match status" value="1"/>
</dbReference>
<dbReference type="GO" id="GO:0005829">
    <property type="term" value="C:cytosol"/>
    <property type="evidence" value="ECO:0007669"/>
    <property type="project" value="TreeGrafter"/>
</dbReference>
<dbReference type="InterPro" id="IPR029044">
    <property type="entry name" value="Nucleotide-diphossugar_trans"/>
</dbReference>
<proteinExistence type="predicted"/>
<organism evidence="1">
    <name type="scientific">hydrothermal vent metagenome</name>
    <dbReference type="NCBI Taxonomy" id="652676"/>
    <lineage>
        <taxon>unclassified sequences</taxon>
        <taxon>metagenomes</taxon>
        <taxon>ecological metagenomes</taxon>
    </lineage>
</organism>
<sequence length="267" mass="30639">MNIGFLITARLKSSRLKLKLLMPLNGVTVVEHVINRAKKIEGCSDIVLCTSRHNQDLPLMRISKNNNIYYYAGSSEDVLQRMLDAAEIFNMDYIIGITADNPLFSIYHANLISDAVRLDSSLDFIYTSGLPVGVNIYAIKTKALKTVCKIKEEIDTEIWGYLVNRPEIFNIKEINVDNYFQREGYRMTLDEFDDYSFFNSLYGGFPEGTVVDVLDAYKFLDSNADIVDINKHVIQRDLDLSAQKRISDFYDKNKKIILGIKEKIYLE</sequence>
<dbReference type="InterPro" id="IPR003329">
    <property type="entry name" value="Cytidylyl_trans"/>
</dbReference>
<keyword evidence="1" id="KW-0548">Nucleotidyltransferase</keyword>
<dbReference type="PANTHER" id="PTHR42866">
    <property type="entry name" value="3-DEOXY-MANNO-OCTULOSONATE CYTIDYLYLTRANSFERASE"/>
    <property type="match status" value="1"/>
</dbReference>